<accession>A0AAW0LDV5</accession>
<proteinExistence type="predicted"/>
<evidence type="ECO:0000256" key="1">
    <source>
        <dbReference type="SAM" id="Phobius"/>
    </source>
</evidence>
<keyword evidence="1" id="KW-0472">Membrane</keyword>
<dbReference type="Proteomes" id="UP000237347">
    <property type="component" value="Unassembled WGS sequence"/>
</dbReference>
<keyword evidence="1" id="KW-0812">Transmembrane</keyword>
<protein>
    <submittedName>
        <fullName evidence="2">Villin-4</fullName>
    </submittedName>
</protein>
<sequence length="85" mass="9563">MSVSMRDLDEVFQGAGQKASVYAASATAVLFILGMGFEFDLLLWKTPVLFSLTMYSGLEIWRIENFRPVPVPKSSHGKFSWETPM</sequence>
<reference evidence="2 3" key="1">
    <citation type="journal article" date="2018" name="Sci. Data">
        <title>The draft genome sequence of cork oak.</title>
        <authorList>
            <person name="Ramos A.M."/>
            <person name="Usie A."/>
            <person name="Barbosa P."/>
            <person name="Barros P.M."/>
            <person name="Capote T."/>
            <person name="Chaves I."/>
            <person name="Simoes F."/>
            <person name="Abreu I."/>
            <person name="Carrasquinho I."/>
            <person name="Faro C."/>
            <person name="Guimaraes J.B."/>
            <person name="Mendonca D."/>
            <person name="Nobrega F."/>
            <person name="Rodrigues L."/>
            <person name="Saibo N.J.M."/>
            <person name="Varela M.C."/>
            <person name="Egas C."/>
            <person name="Matos J."/>
            <person name="Miguel C.M."/>
            <person name="Oliveira M.M."/>
            <person name="Ricardo C.P."/>
            <person name="Goncalves S."/>
        </authorList>
    </citation>
    <scope>NUCLEOTIDE SEQUENCE [LARGE SCALE GENOMIC DNA]</scope>
    <source>
        <strain evidence="3">cv. HL8</strain>
    </source>
</reference>
<name>A0AAW0LDV5_QUESU</name>
<organism evidence="2 3">
    <name type="scientific">Quercus suber</name>
    <name type="common">Cork oak</name>
    <dbReference type="NCBI Taxonomy" id="58331"/>
    <lineage>
        <taxon>Eukaryota</taxon>
        <taxon>Viridiplantae</taxon>
        <taxon>Streptophyta</taxon>
        <taxon>Embryophyta</taxon>
        <taxon>Tracheophyta</taxon>
        <taxon>Spermatophyta</taxon>
        <taxon>Magnoliopsida</taxon>
        <taxon>eudicotyledons</taxon>
        <taxon>Gunneridae</taxon>
        <taxon>Pentapetalae</taxon>
        <taxon>rosids</taxon>
        <taxon>fabids</taxon>
        <taxon>Fagales</taxon>
        <taxon>Fagaceae</taxon>
        <taxon>Quercus</taxon>
    </lineage>
</organism>
<dbReference type="EMBL" id="PKMF04000118">
    <property type="protein sequence ID" value="KAK7849074.1"/>
    <property type="molecule type" value="Genomic_DNA"/>
</dbReference>
<feature type="transmembrane region" description="Helical" evidence="1">
    <location>
        <begin position="20"/>
        <end position="44"/>
    </location>
</feature>
<dbReference type="AlphaFoldDB" id="A0AAW0LDV5"/>
<evidence type="ECO:0000313" key="3">
    <source>
        <dbReference type="Proteomes" id="UP000237347"/>
    </source>
</evidence>
<dbReference type="Gene3D" id="3.40.20.10">
    <property type="entry name" value="Severin"/>
    <property type="match status" value="1"/>
</dbReference>
<gene>
    <name evidence="2" type="primary">VLN4_1</name>
    <name evidence="2" type="ORF">CFP56_003795</name>
</gene>
<evidence type="ECO:0000313" key="2">
    <source>
        <dbReference type="EMBL" id="KAK7849074.1"/>
    </source>
</evidence>
<keyword evidence="3" id="KW-1185">Reference proteome</keyword>
<dbReference type="InterPro" id="IPR029006">
    <property type="entry name" value="ADF-H/Gelsolin-like_dom_sf"/>
</dbReference>
<keyword evidence="1" id="KW-1133">Transmembrane helix</keyword>
<comment type="caution">
    <text evidence="2">The sequence shown here is derived from an EMBL/GenBank/DDBJ whole genome shotgun (WGS) entry which is preliminary data.</text>
</comment>